<dbReference type="Pfam" id="PF14252">
    <property type="entry name" value="DUF4347"/>
    <property type="match status" value="1"/>
</dbReference>
<dbReference type="Gene3D" id="2.60.40.10">
    <property type="entry name" value="Immunoglobulins"/>
    <property type="match status" value="2"/>
</dbReference>
<organism evidence="7 8">
    <name type="scientific">Rhodovibrio salinarum</name>
    <dbReference type="NCBI Taxonomy" id="1087"/>
    <lineage>
        <taxon>Bacteria</taxon>
        <taxon>Pseudomonadati</taxon>
        <taxon>Pseudomonadota</taxon>
        <taxon>Alphaproteobacteria</taxon>
        <taxon>Rhodospirillales</taxon>
        <taxon>Rhodovibrionaceae</taxon>
        <taxon>Rhodovibrio</taxon>
    </lineage>
</organism>
<evidence type="ECO:0000256" key="4">
    <source>
        <dbReference type="SAM" id="MobiDB-lite"/>
    </source>
</evidence>
<protein>
    <recommendedName>
        <fullName evidence="9">VCBS repeat-containing protein</fullName>
    </recommendedName>
</protein>
<evidence type="ECO:0000313" key="8">
    <source>
        <dbReference type="Proteomes" id="UP000778970"/>
    </source>
</evidence>
<evidence type="ECO:0000259" key="5">
    <source>
        <dbReference type="PROSITE" id="PS50093"/>
    </source>
</evidence>
<dbReference type="GO" id="GO:0016020">
    <property type="term" value="C:membrane"/>
    <property type="evidence" value="ECO:0007669"/>
    <property type="project" value="InterPro"/>
</dbReference>
<dbReference type="InterPro" id="IPR013783">
    <property type="entry name" value="Ig-like_fold"/>
</dbReference>
<dbReference type="InterPro" id="IPR002126">
    <property type="entry name" value="Cadherin-like_dom"/>
</dbReference>
<reference evidence="7" key="2">
    <citation type="journal article" date="2020" name="Microorganisms">
        <title>Osmotic Adaptation and Compatible Solute Biosynthesis of Phototrophic Bacteria as Revealed from Genome Analyses.</title>
        <authorList>
            <person name="Imhoff J.F."/>
            <person name="Rahn T."/>
            <person name="Kunzel S."/>
            <person name="Keller A."/>
            <person name="Neulinger S.C."/>
        </authorList>
    </citation>
    <scope>NUCLEOTIDE SEQUENCE</scope>
    <source>
        <strain evidence="7">DSM 9154</strain>
    </source>
</reference>
<dbReference type="GO" id="GO:0007156">
    <property type="term" value="P:homophilic cell adhesion via plasma membrane adhesion molecules"/>
    <property type="evidence" value="ECO:0007669"/>
    <property type="project" value="InterPro"/>
</dbReference>
<dbReference type="Pfam" id="PF17963">
    <property type="entry name" value="Big_9"/>
    <property type="match status" value="1"/>
</dbReference>
<dbReference type="Pfam" id="PF16184">
    <property type="entry name" value="Cadherin_3"/>
    <property type="match status" value="1"/>
</dbReference>
<evidence type="ECO:0000256" key="2">
    <source>
        <dbReference type="ARBA" id="ARBA00022737"/>
    </source>
</evidence>
<sequence length="2309" mass="226730">MEQADFKTCRRRAPTKEIGTTKLMTKVFRDAGRTLPAQVASHTPDALAETDALFALALEPRLLLDAAAAATAADTAEDGGGSDGSTDTSAVDQGDAPHTSKAAAGDELAAQTLAKGAGELVFIDTGVSGWETLADAVDPSAELVLVDANADGLQVMADTLSGRSEVQAVHVVGHGAVGAFQLGRATVTTESLSNYSAQIEAVGNALSAEGDILLYGCYVGADGAGSAFLQALADATGADVSASEDLTGASNLGGDWDLEAAVGSVEASSLIDSSSGFTGTLAVSDENFDGRGFIDVTSPSTTIGDWIFGASASNRMATPSQAEAPYNLNVDEGASDRNLVWNINGLNLTDFYFTSADGSDFTLSSFDFGAGSGSSMSLTISGLRDGSTVVSAESVNLSSSDSTGNITYTQKGSTSGGDYGTLTFGAAFNNVDRINFSFSAAAVPEIDNITVSLSDTTAPTLTSIERQTPSTGVTNADSLTFRATFSEGVQNVSTDDFTVSGGSTASVTGVSQVNATTYDVTVSGGDLAAFEGTVGLDVASGQDIADTAGNAFGGAEPATDETYTLDNTAPSLSVPDLVTASDSGSSDSDDLTSDTTPTVEYTAETGTTVEIDWDDGNGFVAAGTGNGSAQQATLASAYASDGAKTITVRATDGAGNVSSQTHTITLDTQAPTVATNTGVSVNEGGTVTVGSSALAASDTVDTDANLVFNLTGTTHGALALNGSTLSNGNTFTQADIDNNRITFVHDGSETTSGSFAFTVQDTAGNVLGGQSASVSVTLQNDNTPVASNDTDTTNENSSISRNAANGVIDPNDTDGDTNASLSVTTVNNGTTSVGAGVQIAGDNGGLFTINADGSYAFDPNGEFDDLASGSRATAVTYTLSDGATSDTATLTVTVTGLNDAPTLTGGTATLSGTDENTTSGGTTVASILTDTGYADADTGASSGIAVTGVSANGTWQYSTDGTVWTAFGAVNTSSSLLLGSGSQVRYVPGNTGETATFAFRAWDQTSGTASTNGSPQSADTSVIGGTTAFSTTSASASLTVTEINDAPTLTASGQNPAFQEGDAAPGADLFSGVTASTVESGQSFSGLSLTVTNLADGAGEILRLDGSDVVLTDGTSVTTATNGLTVDVSVTGGTATVSFTGASLSAAALQTLVDGLSYRNTSDAPTTGANRLVTITGVTDSGGTANGGDDTAALSIASTVSLTPVNDPPVIGNVDGASSSVVAGTGNANIDLFDTATVTNPDSADYNGGFLTIAQTSGTTNGNWGLDGTTATAGGDGTIAAGETVAVGGVSLGTVDATADGQGGNALTIAFDANATSSNIQTLLQALTYGAPSALGARTFDLTLNDADGTANGGDQDTAVSFTVSVTPNPPIIGNLDGDSVTVANGTAISIDVGGNATVSDADSSTFDGGNLTIARTSGLSGDFSLTGSGATGVSSGPSSGTADGTIAASETVYVDGVSVATVAVGSDGQGSNDLVLTFNANATPARVQSLIHALQYSSSAGGSHTFDLNVSDSAAGPSQATSSAASFTVDVDSVPVNTVPGAQTATDGQALALGGISVADADSANVTTTVAVPGGDGTFQASASGGATLTGAGTNSLQIAGTVADVNTTLASLTYSPAVDATGTQTITVTTSDGSSAPGGPNTDVDTITVTVSDRPTLANLDGDTVSYSEQGGPVALDAGGDLTLGDNDSATFTGGSLTLAYQSGQQAEDRLVIDTSGTVTLSAGQSAGSTVSIGGTAVGTLQPGATGGSGEGMTITLGAGATPARLATLIGAIGYDNTAGDTPSAGDRTIRVTVDDGSSAGASDPADVTVQVTAVNDAPTASGVPTTLTATEDVASNVDLTGLTLGDIDAGANPIALILSVDAGTLTAASGGGVTAGGTGSDTLTLTGSVADLNAFLGSASAVAYTSAPDASGTGAATLTLNVNDQGHSGSGGGDVLLGSASINVIAVNDAPTVDAAPVDQTATEDAAFDYQLPANTFGDSDAGDTLTLTAELADGSPLPGWLSFDPTTRTFSGTPGDGDSGTLNVAVTATDATGETATATFALAVEPGGDPVSPTVTPLTRGPVQVTVIDTGGETVLVATSNQSVSGNALAAILNTFDKGNSPLAQTFRQASSNASDVPSQTLQTALGDPTTRRALADINALSGEALIFDGGQWQPLNLETLLQLFNVAETSAANDTPNSPVQDPTPTNALATSKPPAANTGGADNSAPAGDSQGPLAAGRLATGNDHSDAVLATARATAKAHWLDAAITALAAAEPLDSGAPETTPQSHSTPGATGGFSDQLRARAGAFDREAAALADQLAEVAS</sequence>
<dbReference type="PROSITE" id="PS51854">
    <property type="entry name" value="CSPG"/>
    <property type="match status" value="1"/>
</dbReference>
<feature type="domain" description="PKD" evidence="5">
    <location>
        <begin position="604"/>
        <end position="673"/>
    </location>
</feature>
<feature type="region of interest" description="Disordered" evidence="4">
    <location>
        <begin position="780"/>
        <end position="820"/>
    </location>
</feature>
<dbReference type="InterPro" id="IPR039005">
    <property type="entry name" value="CSPG_rpt"/>
</dbReference>
<feature type="compositionally biased region" description="Polar residues" evidence="4">
    <location>
        <begin position="561"/>
        <end position="571"/>
    </location>
</feature>
<evidence type="ECO:0000259" key="6">
    <source>
        <dbReference type="PROSITE" id="PS50268"/>
    </source>
</evidence>
<evidence type="ECO:0008006" key="9">
    <source>
        <dbReference type="Google" id="ProtNLM"/>
    </source>
</evidence>
<dbReference type="InterPro" id="IPR044016">
    <property type="entry name" value="Big_13"/>
</dbReference>
<dbReference type="EMBL" id="NRRE01000017">
    <property type="protein sequence ID" value="MBK1696442.1"/>
    <property type="molecule type" value="Genomic_DNA"/>
</dbReference>
<dbReference type="PANTHER" id="PTHR45739">
    <property type="entry name" value="MATRIX PROTEIN, PUTATIVE-RELATED"/>
    <property type="match status" value="1"/>
</dbReference>
<comment type="caution">
    <text evidence="7">The sequence shown here is derived from an EMBL/GenBank/DDBJ whole genome shotgun (WGS) entry which is preliminary data.</text>
</comment>
<feature type="domain" description="Cadherin" evidence="6">
    <location>
        <begin position="791"/>
        <end position="903"/>
    </location>
</feature>
<keyword evidence="3" id="KW-0325">Glycoprotein</keyword>
<dbReference type="GO" id="GO:0009653">
    <property type="term" value="P:anatomical structure morphogenesis"/>
    <property type="evidence" value="ECO:0007669"/>
    <property type="project" value="TreeGrafter"/>
</dbReference>
<feature type="compositionally biased region" description="Polar residues" evidence="4">
    <location>
        <begin position="780"/>
        <end position="803"/>
    </location>
</feature>
<proteinExistence type="predicted"/>
<dbReference type="PANTHER" id="PTHR45739:SF8">
    <property type="entry name" value="FRAS1-RELATED EXTRACELLULAR MATRIX PROTEIN 1"/>
    <property type="match status" value="1"/>
</dbReference>
<feature type="compositionally biased region" description="Polar residues" evidence="4">
    <location>
        <begin position="2176"/>
        <end position="2195"/>
    </location>
</feature>
<dbReference type="InterPro" id="IPR015919">
    <property type="entry name" value="Cadherin-like_sf"/>
</dbReference>
<dbReference type="Pfam" id="PF05345">
    <property type="entry name" value="He_PIG"/>
    <property type="match status" value="1"/>
</dbReference>
<dbReference type="Pfam" id="PF19077">
    <property type="entry name" value="Big_13"/>
    <property type="match status" value="1"/>
</dbReference>
<evidence type="ECO:0000256" key="3">
    <source>
        <dbReference type="ARBA" id="ARBA00023180"/>
    </source>
</evidence>
<reference evidence="7" key="1">
    <citation type="submission" date="2017-08" db="EMBL/GenBank/DDBJ databases">
        <authorList>
            <person name="Imhoff J.F."/>
            <person name="Rahn T."/>
            <person name="Kuenzel S."/>
            <person name="Neulinger S.C."/>
        </authorList>
    </citation>
    <scope>NUCLEOTIDE SEQUENCE</scope>
    <source>
        <strain evidence="7">DSM 9154</strain>
    </source>
</reference>
<feature type="region of interest" description="Disordered" evidence="4">
    <location>
        <begin position="2261"/>
        <end position="2289"/>
    </location>
</feature>
<keyword evidence="1" id="KW-0732">Signal</keyword>
<keyword evidence="2" id="KW-0677">Repeat</keyword>
<gene>
    <name evidence="7" type="ORF">CKO21_04195</name>
</gene>
<evidence type="ECO:0000313" key="7">
    <source>
        <dbReference type="EMBL" id="MBK1696442.1"/>
    </source>
</evidence>
<dbReference type="PROSITE" id="PS50093">
    <property type="entry name" value="PKD"/>
    <property type="match status" value="1"/>
</dbReference>
<dbReference type="GO" id="GO:0005509">
    <property type="term" value="F:calcium ion binding"/>
    <property type="evidence" value="ECO:0007669"/>
    <property type="project" value="InterPro"/>
</dbReference>
<feature type="region of interest" description="Disordered" evidence="4">
    <location>
        <begin position="550"/>
        <end position="601"/>
    </location>
</feature>
<feature type="region of interest" description="Disordered" evidence="4">
    <location>
        <begin position="2176"/>
        <end position="2226"/>
    </location>
</feature>
<accession>A0A934QGM2</accession>
<dbReference type="SMART" id="SM00736">
    <property type="entry name" value="CADG"/>
    <property type="match status" value="1"/>
</dbReference>
<dbReference type="InterPro" id="IPR025592">
    <property type="entry name" value="DUF4347"/>
</dbReference>
<dbReference type="Proteomes" id="UP000778970">
    <property type="component" value="Unassembled WGS sequence"/>
</dbReference>
<dbReference type="SUPFAM" id="SSF49313">
    <property type="entry name" value="Cadherin-like"/>
    <property type="match status" value="1"/>
</dbReference>
<keyword evidence="8" id="KW-1185">Reference proteome</keyword>
<name>A0A934QGM2_9PROT</name>
<dbReference type="InterPro" id="IPR000601">
    <property type="entry name" value="PKD_dom"/>
</dbReference>
<dbReference type="InterPro" id="IPR051561">
    <property type="entry name" value="FRAS1_ECM"/>
</dbReference>
<feature type="compositionally biased region" description="Polar residues" evidence="4">
    <location>
        <begin position="2266"/>
        <end position="2277"/>
    </location>
</feature>
<feature type="region of interest" description="Disordered" evidence="4">
    <location>
        <begin position="75"/>
        <end position="101"/>
    </location>
</feature>
<dbReference type="PROSITE" id="PS50268">
    <property type="entry name" value="CADHERIN_2"/>
    <property type="match status" value="1"/>
</dbReference>
<evidence type="ECO:0000256" key="1">
    <source>
        <dbReference type="ARBA" id="ARBA00022729"/>
    </source>
</evidence>
<dbReference type="InterPro" id="IPR006644">
    <property type="entry name" value="Cadg"/>
</dbReference>